<dbReference type="GeneID" id="9097147"/>
<dbReference type="RefSeq" id="XP_015699398.1">
    <property type="nucleotide sequence ID" value="XM_015845172.1"/>
</dbReference>
<dbReference type="VEuPathDB" id="FungiDB:PAAG_04107"/>
<evidence type="ECO:0000313" key="1">
    <source>
        <dbReference type="EMBL" id="EEH33054.2"/>
    </source>
</evidence>
<reference evidence="1 2" key="1">
    <citation type="journal article" date="2011" name="PLoS Genet.">
        <title>Comparative genomic analysis of human fungal pathogens causing paracoccidioidomycosis.</title>
        <authorList>
            <person name="Desjardins C.A."/>
            <person name="Champion M.D."/>
            <person name="Holder J.W."/>
            <person name="Muszewska A."/>
            <person name="Goldberg J."/>
            <person name="Bailao A.M."/>
            <person name="Brigido M.M."/>
            <person name="Ferreira M.E."/>
            <person name="Garcia A.M."/>
            <person name="Grynberg M."/>
            <person name="Gujja S."/>
            <person name="Heiman D.I."/>
            <person name="Henn M.R."/>
            <person name="Kodira C.D."/>
            <person name="Leon-Narvaez H."/>
            <person name="Longo L.V."/>
            <person name="Ma L.J."/>
            <person name="Malavazi I."/>
            <person name="Matsuo A.L."/>
            <person name="Morais F.V."/>
            <person name="Pereira M."/>
            <person name="Rodriguez-Brito S."/>
            <person name="Sakthikumar S."/>
            <person name="Salem-Izacc S.M."/>
            <person name="Sykes S.M."/>
            <person name="Teixeira M.M."/>
            <person name="Vallejo M.C."/>
            <person name="Walter M.E."/>
            <person name="Yandava C."/>
            <person name="Young S."/>
            <person name="Zeng Q."/>
            <person name="Zucker J."/>
            <person name="Felipe M.S."/>
            <person name="Goldman G.H."/>
            <person name="Haas B.J."/>
            <person name="McEwen J.G."/>
            <person name="Nino-Vega G."/>
            <person name="Puccia R."/>
            <person name="San-Blas G."/>
            <person name="Soares C.M."/>
            <person name="Birren B.W."/>
            <person name="Cuomo C.A."/>
        </authorList>
    </citation>
    <scope>NUCLEOTIDE SEQUENCE [LARGE SCALE GENOMIC DNA]</scope>
    <source>
        <strain evidence="2">ATCC MYA-826 / Pb01</strain>
    </source>
</reference>
<dbReference type="HOGENOM" id="CLU_2831827_0_0_1"/>
<dbReference type="KEGG" id="pbl:PAAG_04107"/>
<sequence length="66" mass="7416">MGKLNYHRIATKAKAMIYDVTTIADNGFSKEGVSVREYITLKVSNIRLRVGCSKKLGSTEHEEQDL</sequence>
<name>C1H013_PARBA</name>
<gene>
    <name evidence="1" type="ORF">PAAG_04107</name>
</gene>
<dbReference type="Proteomes" id="UP000002059">
    <property type="component" value="Partially assembled WGS sequence"/>
</dbReference>
<keyword evidence="2" id="KW-1185">Reference proteome</keyword>
<dbReference type="AlphaFoldDB" id="C1H013"/>
<evidence type="ECO:0000313" key="2">
    <source>
        <dbReference type="Proteomes" id="UP000002059"/>
    </source>
</evidence>
<organism evidence="1 2">
    <name type="scientific">Paracoccidioides lutzii (strain ATCC MYA-826 / Pb01)</name>
    <name type="common">Paracoccidioides brasiliensis</name>
    <dbReference type="NCBI Taxonomy" id="502779"/>
    <lineage>
        <taxon>Eukaryota</taxon>
        <taxon>Fungi</taxon>
        <taxon>Dikarya</taxon>
        <taxon>Ascomycota</taxon>
        <taxon>Pezizomycotina</taxon>
        <taxon>Eurotiomycetes</taxon>
        <taxon>Eurotiomycetidae</taxon>
        <taxon>Onygenales</taxon>
        <taxon>Ajellomycetaceae</taxon>
        <taxon>Paracoccidioides</taxon>
    </lineage>
</organism>
<accession>C1H013</accession>
<proteinExistence type="predicted"/>
<dbReference type="EMBL" id="KN294001">
    <property type="protein sequence ID" value="EEH33054.2"/>
    <property type="molecule type" value="Genomic_DNA"/>
</dbReference>
<protein>
    <submittedName>
        <fullName evidence="1">Uncharacterized protein</fullName>
    </submittedName>
</protein>